<evidence type="ECO:0000256" key="5">
    <source>
        <dbReference type="ARBA" id="ARBA00023016"/>
    </source>
</evidence>
<organism evidence="14 15">
    <name type="scientific">Magnetofaba australis IT-1</name>
    <dbReference type="NCBI Taxonomy" id="1434232"/>
    <lineage>
        <taxon>Bacteria</taxon>
        <taxon>Pseudomonadati</taxon>
        <taxon>Pseudomonadota</taxon>
        <taxon>Magnetococcia</taxon>
        <taxon>Magnetococcales</taxon>
        <taxon>Magnetococcaceae</taxon>
        <taxon>Magnetofaba</taxon>
    </lineage>
</organism>
<gene>
    <name evidence="10" type="primary">grpE</name>
    <name evidence="14" type="ORF">MAIT1_02016</name>
</gene>
<dbReference type="GO" id="GO:0005737">
    <property type="term" value="C:cytoplasm"/>
    <property type="evidence" value="ECO:0007669"/>
    <property type="project" value="UniProtKB-SubCell"/>
</dbReference>
<dbReference type="EMBL" id="LVJN01000020">
    <property type="protein sequence ID" value="OSM01950.1"/>
    <property type="molecule type" value="Genomic_DNA"/>
</dbReference>
<dbReference type="PANTHER" id="PTHR21237:SF23">
    <property type="entry name" value="GRPE PROTEIN HOMOLOG, MITOCHONDRIAL"/>
    <property type="match status" value="1"/>
</dbReference>
<dbReference type="InterPro" id="IPR000740">
    <property type="entry name" value="GrpE"/>
</dbReference>
<dbReference type="GO" id="GO:0051082">
    <property type="term" value="F:unfolded protein binding"/>
    <property type="evidence" value="ECO:0007669"/>
    <property type="project" value="TreeGrafter"/>
</dbReference>
<dbReference type="SUPFAM" id="SSF58014">
    <property type="entry name" value="Coiled-coil domain of nucleotide exchange factor GrpE"/>
    <property type="match status" value="1"/>
</dbReference>
<comment type="subunit">
    <text evidence="3 10">Homodimer.</text>
</comment>
<evidence type="ECO:0000256" key="10">
    <source>
        <dbReference type="HAMAP-Rule" id="MF_01151"/>
    </source>
</evidence>
<dbReference type="NCBIfam" id="NF010748">
    <property type="entry name" value="PRK14150.1"/>
    <property type="match status" value="1"/>
</dbReference>
<dbReference type="HAMAP" id="MF_01151">
    <property type="entry name" value="GrpE"/>
    <property type="match status" value="1"/>
</dbReference>
<evidence type="ECO:0000256" key="11">
    <source>
        <dbReference type="RuleBase" id="RU000639"/>
    </source>
</evidence>
<evidence type="ECO:0000256" key="12">
    <source>
        <dbReference type="RuleBase" id="RU004478"/>
    </source>
</evidence>
<dbReference type="NCBIfam" id="NF010738">
    <property type="entry name" value="PRK14140.1"/>
    <property type="match status" value="1"/>
</dbReference>
<sequence length="202" mass="22102">MNQSSENREPESDEQPEQSCELPPEEAAEAAEAAAKEESAQGAEEDLEARLQEAERKAEESQASLLRAMAEMENLRKRAARETEQARQFAIEGFARDLLGVADNLDRALAHMIEGQDKDLDPAIQAMADGVTMIGQELIKALEKHGVKKVESLGQPFNPNFHQAVMQVPDADAKPDTVVQELAPGYVLNDRLLRPAMVGVAT</sequence>
<dbReference type="GO" id="GO:0006457">
    <property type="term" value="P:protein folding"/>
    <property type="evidence" value="ECO:0007669"/>
    <property type="project" value="InterPro"/>
</dbReference>
<dbReference type="GO" id="GO:0042803">
    <property type="term" value="F:protein homodimerization activity"/>
    <property type="evidence" value="ECO:0007669"/>
    <property type="project" value="InterPro"/>
</dbReference>
<feature type="compositionally biased region" description="Basic and acidic residues" evidence="13">
    <location>
        <begin position="1"/>
        <end position="10"/>
    </location>
</feature>
<dbReference type="InterPro" id="IPR013805">
    <property type="entry name" value="GrpE_CC"/>
</dbReference>
<evidence type="ECO:0000256" key="2">
    <source>
        <dbReference type="ARBA" id="ARBA00009054"/>
    </source>
</evidence>
<dbReference type="CDD" id="cd00446">
    <property type="entry name" value="GrpE"/>
    <property type="match status" value="1"/>
</dbReference>
<evidence type="ECO:0000256" key="13">
    <source>
        <dbReference type="SAM" id="MobiDB-lite"/>
    </source>
</evidence>
<comment type="subcellular location">
    <subcellularLocation>
        <location evidence="1 10">Cytoplasm</location>
    </subcellularLocation>
</comment>
<dbReference type="PANTHER" id="PTHR21237">
    <property type="entry name" value="GRPE PROTEIN"/>
    <property type="match status" value="1"/>
</dbReference>
<evidence type="ECO:0000256" key="8">
    <source>
        <dbReference type="ARBA" id="ARBA00072274"/>
    </source>
</evidence>
<feature type="region of interest" description="Disordered" evidence="13">
    <location>
        <begin position="1"/>
        <end position="62"/>
    </location>
</feature>
<feature type="compositionally biased region" description="Basic and acidic residues" evidence="13">
    <location>
        <begin position="48"/>
        <end position="60"/>
    </location>
</feature>
<dbReference type="GO" id="GO:0000774">
    <property type="term" value="F:adenyl-nucleotide exchange factor activity"/>
    <property type="evidence" value="ECO:0007669"/>
    <property type="project" value="InterPro"/>
</dbReference>
<evidence type="ECO:0000256" key="7">
    <source>
        <dbReference type="ARBA" id="ARBA00053401"/>
    </source>
</evidence>
<evidence type="ECO:0000313" key="14">
    <source>
        <dbReference type="EMBL" id="OSM01950.1"/>
    </source>
</evidence>
<keyword evidence="4 10" id="KW-0963">Cytoplasm</keyword>
<dbReference type="Gene3D" id="3.90.20.20">
    <property type="match status" value="1"/>
</dbReference>
<dbReference type="Proteomes" id="UP000194003">
    <property type="component" value="Unassembled WGS sequence"/>
</dbReference>
<dbReference type="InterPro" id="IPR009012">
    <property type="entry name" value="GrpE_head"/>
</dbReference>
<dbReference type="STRING" id="1434232.MAIT1_02016"/>
<keyword evidence="6 10" id="KW-0143">Chaperone</keyword>
<dbReference type="FunFam" id="2.30.22.10:FF:000001">
    <property type="entry name" value="Protein GrpE"/>
    <property type="match status" value="1"/>
</dbReference>
<dbReference type="PROSITE" id="PS01071">
    <property type="entry name" value="GRPE"/>
    <property type="match status" value="1"/>
</dbReference>
<dbReference type="PRINTS" id="PR00773">
    <property type="entry name" value="GRPEPROTEIN"/>
</dbReference>
<comment type="function">
    <text evidence="7 10 11">Participates actively in the response to hyperosmotic and heat shock by preventing the aggregation of stress-denatured proteins, in association with DnaK and GrpE. It is the nucleotide exchange factor for DnaK and may function as a thermosensor. Unfolded proteins bind initially to DnaJ; upon interaction with the DnaJ-bound protein, DnaK hydrolyzes its bound ATP, resulting in the formation of a stable complex. GrpE releases ADP from DnaK; ATP binding to DnaK triggers the release of the substrate protein, thus completing the reaction cycle. Several rounds of ATP-dependent interactions between DnaJ, DnaK and GrpE are required for fully efficient folding.</text>
</comment>
<reference evidence="14 15" key="1">
    <citation type="journal article" date="2016" name="BMC Genomics">
        <title>Combined genomic and structural analyses of a cultured magnetotactic bacterium reveals its niche adaptation to a dynamic environment.</title>
        <authorList>
            <person name="Araujo A.C."/>
            <person name="Morillo V."/>
            <person name="Cypriano J."/>
            <person name="Teixeira L.C."/>
            <person name="Leao P."/>
            <person name="Lyra S."/>
            <person name="Almeida L.G."/>
            <person name="Bazylinski D.A."/>
            <person name="Vasconcellos A.T."/>
            <person name="Abreu F."/>
            <person name="Lins U."/>
        </authorList>
    </citation>
    <scope>NUCLEOTIDE SEQUENCE [LARGE SCALE GENOMIC DNA]</scope>
    <source>
        <strain evidence="14 15">IT-1</strain>
    </source>
</reference>
<name>A0A1Y2K1P3_9PROT</name>
<dbReference type="Gene3D" id="2.30.22.10">
    <property type="entry name" value="Head domain of nucleotide exchange factor GrpE"/>
    <property type="match status" value="1"/>
</dbReference>
<dbReference type="GO" id="GO:0051087">
    <property type="term" value="F:protein-folding chaperone binding"/>
    <property type="evidence" value="ECO:0007669"/>
    <property type="project" value="InterPro"/>
</dbReference>
<proteinExistence type="inferred from homology"/>
<evidence type="ECO:0000256" key="6">
    <source>
        <dbReference type="ARBA" id="ARBA00023186"/>
    </source>
</evidence>
<evidence type="ECO:0000256" key="3">
    <source>
        <dbReference type="ARBA" id="ARBA00011738"/>
    </source>
</evidence>
<dbReference type="AlphaFoldDB" id="A0A1Y2K1P3"/>
<dbReference type="RefSeq" id="WP_085444450.1">
    <property type="nucleotide sequence ID" value="NZ_LVJN01000020.1"/>
</dbReference>
<evidence type="ECO:0000256" key="9">
    <source>
        <dbReference type="ARBA" id="ARBA00076414"/>
    </source>
</evidence>
<evidence type="ECO:0000256" key="4">
    <source>
        <dbReference type="ARBA" id="ARBA00022490"/>
    </source>
</evidence>
<comment type="caution">
    <text evidence="14">The sequence shown here is derived from an EMBL/GenBank/DDBJ whole genome shotgun (WGS) entry which is preliminary data.</text>
</comment>
<keyword evidence="5 10" id="KW-0346">Stress response</keyword>
<keyword evidence="15" id="KW-1185">Reference proteome</keyword>
<dbReference type="OrthoDB" id="9789811at2"/>
<evidence type="ECO:0000256" key="1">
    <source>
        <dbReference type="ARBA" id="ARBA00004496"/>
    </source>
</evidence>
<accession>A0A1Y2K1P3</accession>
<evidence type="ECO:0000313" key="15">
    <source>
        <dbReference type="Proteomes" id="UP000194003"/>
    </source>
</evidence>
<comment type="similarity">
    <text evidence="2 10 12">Belongs to the GrpE family.</text>
</comment>
<dbReference type="SUPFAM" id="SSF51064">
    <property type="entry name" value="Head domain of nucleotide exchange factor GrpE"/>
    <property type="match status" value="1"/>
</dbReference>
<dbReference type="Pfam" id="PF01025">
    <property type="entry name" value="GrpE"/>
    <property type="match status" value="1"/>
</dbReference>
<protein>
    <recommendedName>
        <fullName evidence="8 10">Protein GrpE</fullName>
    </recommendedName>
    <alternativeName>
        <fullName evidence="9 10">HSP-70 cofactor</fullName>
    </alternativeName>
</protein>